<evidence type="ECO:0000313" key="2">
    <source>
        <dbReference type="EMBL" id="KAA1139338.1"/>
    </source>
</evidence>
<feature type="region of interest" description="Disordered" evidence="1">
    <location>
        <begin position="67"/>
        <end position="202"/>
    </location>
</feature>
<name>A0A5B0SN12_PUCGR</name>
<organism evidence="2 3">
    <name type="scientific">Puccinia graminis f. sp. tritici</name>
    <dbReference type="NCBI Taxonomy" id="56615"/>
    <lineage>
        <taxon>Eukaryota</taxon>
        <taxon>Fungi</taxon>
        <taxon>Dikarya</taxon>
        <taxon>Basidiomycota</taxon>
        <taxon>Pucciniomycotina</taxon>
        <taxon>Pucciniomycetes</taxon>
        <taxon>Pucciniales</taxon>
        <taxon>Pucciniaceae</taxon>
        <taxon>Puccinia</taxon>
    </lineage>
</organism>
<protein>
    <submittedName>
        <fullName evidence="2">Uncharacterized protein</fullName>
    </submittedName>
</protein>
<feature type="compositionally biased region" description="Polar residues" evidence="1">
    <location>
        <begin position="579"/>
        <end position="599"/>
    </location>
</feature>
<reference evidence="2 3" key="1">
    <citation type="submission" date="2019-05" db="EMBL/GenBank/DDBJ databases">
        <title>Emergence of the Ug99 lineage of the wheat stem rust pathogen through somatic hybridization.</title>
        <authorList>
            <person name="Li F."/>
            <person name="Upadhyaya N.M."/>
            <person name="Sperschneider J."/>
            <person name="Matny O."/>
            <person name="Nguyen-Phuc H."/>
            <person name="Mago R."/>
            <person name="Raley C."/>
            <person name="Miller M.E."/>
            <person name="Silverstein K.A.T."/>
            <person name="Henningsen E."/>
            <person name="Hirsch C.D."/>
            <person name="Visser B."/>
            <person name="Pretorius Z.A."/>
            <person name="Steffenson B.J."/>
            <person name="Schwessinger B."/>
            <person name="Dodds P.N."/>
            <person name="Figueroa M."/>
        </authorList>
    </citation>
    <scope>NUCLEOTIDE SEQUENCE [LARGE SCALE GENOMIC DNA]</scope>
    <source>
        <strain evidence="2 3">Ug99</strain>
    </source>
</reference>
<feature type="compositionally biased region" description="Low complexity" evidence="1">
    <location>
        <begin position="549"/>
        <end position="571"/>
    </location>
</feature>
<feature type="compositionally biased region" description="Basic and acidic residues" evidence="1">
    <location>
        <begin position="173"/>
        <end position="186"/>
    </location>
</feature>
<feature type="compositionally biased region" description="Low complexity" evidence="1">
    <location>
        <begin position="133"/>
        <end position="168"/>
    </location>
</feature>
<feature type="compositionally biased region" description="Polar residues" evidence="1">
    <location>
        <begin position="118"/>
        <end position="127"/>
    </location>
</feature>
<feature type="compositionally biased region" description="Polar residues" evidence="1">
    <location>
        <begin position="70"/>
        <end position="80"/>
    </location>
</feature>
<accession>A0A5B0SN12</accession>
<dbReference type="EMBL" id="VDEP01000001">
    <property type="protein sequence ID" value="KAA1139338.1"/>
    <property type="molecule type" value="Genomic_DNA"/>
</dbReference>
<dbReference type="Proteomes" id="UP000325313">
    <property type="component" value="Unassembled WGS sequence"/>
</dbReference>
<evidence type="ECO:0000313" key="3">
    <source>
        <dbReference type="Proteomes" id="UP000325313"/>
    </source>
</evidence>
<dbReference type="AlphaFoldDB" id="A0A5B0SN12"/>
<evidence type="ECO:0000256" key="1">
    <source>
        <dbReference type="SAM" id="MobiDB-lite"/>
    </source>
</evidence>
<proteinExistence type="predicted"/>
<feature type="region of interest" description="Disordered" evidence="1">
    <location>
        <begin position="518"/>
        <end position="599"/>
    </location>
</feature>
<feature type="compositionally biased region" description="Polar residues" evidence="1">
    <location>
        <begin position="99"/>
        <end position="110"/>
    </location>
</feature>
<sequence>MAQSAHDLTLTRPAQEWRKYHVESWMQAQLVCWSTELPVQSHQEPNLPLVNWLPIAVHHRNAAKLALGQSPPTLADQNRQALRRPNARPQTIGLGGDTHNPSDNAPSLSRDSSHDSPHTSCACTAQNHPVEHPSASQPPVNSPSSNLSSIPDSPAAAPPSISAPASLAQTQGHVEHPKRANKREADATTGRSKNREAAVTAESLDARRHQLLKMCSRVANQMFPTVDTRTPMSNKNIPVAPSGHPASSLKLDARPAPVPSHPLNPSGNRHGKVKKHVIPAVNKTQLKPKGVDIRTAPSTCGKLVHVHSAPSGGAKSPEIQHHKVKKSIPPPVYVSTLQDAISPIIPMITSPGSNSPDPNPLLDLLSAAATPHPDREVIDQRIQDPPASFPSPCYLISPTEVFERCESNVQQPDLIILSPTNNLGLLSESCSPLSFPANDQQDEKRMLGSHDAILGILLLCCPPVQSAPTMSNHIGPSSSATPPSSATPIPQEEFICHLVQAKLIPRADHRSTQPGILRSLPALQEDPPDVGPIELRYQRSLPPTNHGDQSSAQAPSQSQNSSDHSDNVSQNDSDELEYMNTSQASIDELESMSQDANMV</sequence>
<comment type="caution">
    <text evidence="2">The sequence shown here is derived from an EMBL/GenBank/DDBJ whole genome shotgun (WGS) entry which is preliminary data.</text>
</comment>
<gene>
    <name evidence="2" type="ORF">PGTUg99_037802</name>
</gene>